<name>A0ABV1CXM7_9FIRM</name>
<accession>A0ABV1CXM7</accession>
<protein>
    <submittedName>
        <fullName evidence="1">Major capsid protein</fullName>
    </submittedName>
</protein>
<dbReference type="SUPFAM" id="SSF56563">
    <property type="entry name" value="Major capsid protein gp5"/>
    <property type="match status" value="1"/>
</dbReference>
<sequence>MTMTRYDEKEARYLQNVAAMDEATSVFLARQLTHIRAQTLTVKKAPMNAFQVFPVQTDIPAGAESAVQYIYDAVGMAEIISNYADALPRVDVVAKEQAVKVFSIGDAYGYNYREVKNAQFANIPLSALRAQQARRGIDLKLNKIAWNGDKGHHITGFLDNENISTISLPADGTDSKTAFSTKTYDKMIRDMNDIIDAIPTATNEVEQANTVLMAPAVYRALAETRIDDAQGTTVLRFLQSLHPEITRWMKVGELKGAGTDGSDMVVAGYFDPMYIRLEIPTRFDQQPVQYRNLEYVIDCVAEAAGVTVTMPMAFVKAQGC</sequence>
<dbReference type="Pfam" id="PF09950">
    <property type="entry name" value="Major_capside"/>
    <property type="match status" value="1"/>
</dbReference>
<gene>
    <name evidence="1" type="ORF">WMO23_05845</name>
</gene>
<dbReference type="Proteomes" id="UP001433088">
    <property type="component" value="Unassembled WGS sequence"/>
</dbReference>
<dbReference type="RefSeq" id="WP_349173478.1">
    <property type="nucleotide sequence ID" value="NZ_JBBMEU010000027.1"/>
</dbReference>
<dbReference type="PIRSF" id="PIRSF029202">
    <property type="entry name" value="UCP029202"/>
    <property type="match status" value="1"/>
</dbReference>
<organism evidence="1 2">
    <name type="scientific">Megasphaera intestinihominis</name>
    <dbReference type="NCBI Taxonomy" id="3133159"/>
    <lineage>
        <taxon>Bacteria</taxon>
        <taxon>Bacillati</taxon>
        <taxon>Bacillota</taxon>
        <taxon>Negativicutes</taxon>
        <taxon>Veillonellales</taxon>
        <taxon>Veillonellaceae</taxon>
        <taxon>Megasphaera</taxon>
    </lineage>
</organism>
<comment type="caution">
    <text evidence="1">The sequence shown here is derived from an EMBL/GenBank/DDBJ whole genome shotgun (WGS) entry which is preliminary data.</text>
</comment>
<dbReference type="InterPro" id="IPR020049">
    <property type="entry name" value="Major_capsid-like"/>
</dbReference>
<proteinExistence type="predicted"/>
<reference evidence="1 2" key="1">
    <citation type="submission" date="2024-03" db="EMBL/GenBank/DDBJ databases">
        <title>Human intestinal bacterial collection.</title>
        <authorList>
            <person name="Pauvert C."/>
            <person name="Hitch T.C.A."/>
            <person name="Clavel T."/>
        </authorList>
    </citation>
    <scope>NUCLEOTIDE SEQUENCE [LARGE SCALE GENOMIC DNA]</scope>
    <source>
        <strain evidence="1 2">CLA-AA-H81</strain>
    </source>
</reference>
<evidence type="ECO:0000313" key="1">
    <source>
        <dbReference type="EMBL" id="MEQ2422253.1"/>
    </source>
</evidence>
<keyword evidence="2" id="KW-1185">Reference proteome</keyword>
<dbReference type="EMBL" id="JBBMEU010000027">
    <property type="protein sequence ID" value="MEQ2422253.1"/>
    <property type="molecule type" value="Genomic_DNA"/>
</dbReference>
<evidence type="ECO:0000313" key="2">
    <source>
        <dbReference type="Proteomes" id="UP001433088"/>
    </source>
</evidence>
<dbReference type="Gene3D" id="3.30.2400.30">
    <property type="match status" value="1"/>
</dbReference>